<comment type="similarity">
    <text evidence="1">Belongs to the transglycosylase Slt family.</text>
</comment>
<dbReference type="GO" id="GO:0008933">
    <property type="term" value="F:peptidoglycan lytic transglycosylase activity"/>
    <property type="evidence" value="ECO:0007669"/>
    <property type="project" value="InterPro"/>
</dbReference>
<dbReference type="EMBL" id="BBYR01000008">
    <property type="protein sequence ID" value="GAP34626.1"/>
    <property type="molecule type" value="Genomic_DNA"/>
</dbReference>
<dbReference type="InterPro" id="IPR036779">
    <property type="entry name" value="LysM_dom_sf"/>
</dbReference>
<dbReference type="PANTHER" id="PTHR37423">
    <property type="entry name" value="SOLUBLE LYTIC MUREIN TRANSGLYCOSYLASE-RELATED"/>
    <property type="match status" value="1"/>
</dbReference>
<feature type="compositionally biased region" description="Polar residues" evidence="2">
    <location>
        <begin position="556"/>
        <end position="566"/>
    </location>
</feature>
<keyword evidence="4" id="KW-0378">Hydrolase</keyword>
<dbReference type="SUPFAM" id="SSF53955">
    <property type="entry name" value="Lysozyme-like"/>
    <property type="match status" value="1"/>
</dbReference>
<dbReference type="Gene3D" id="3.10.350.10">
    <property type="entry name" value="LysM domain"/>
    <property type="match status" value="1"/>
</dbReference>
<dbReference type="Pfam" id="PF01476">
    <property type="entry name" value="LysM"/>
    <property type="match status" value="1"/>
</dbReference>
<dbReference type="InterPro" id="IPR008258">
    <property type="entry name" value="Transglycosylase_SLT_dom_1"/>
</dbReference>
<keyword evidence="5" id="KW-1185">Reference proteome</keyword>
<dbReference type="PROSITE" id="PS00922">
    <property type="entry name" value="TRANSGLYCOSYLASE"/>
    <property type="match status" value="1"/>
</dbReference>
<dbReference type="AlphaFoldDB" id="A0A0K8NW63"/>
<reference evidence="4 5" key="2">
    <citation type="journal article" date="2016" name="Science">
        <title>A bacterium that degrades and assimilates poly(ethylene terephthalate).</title>
        <authorList>
            <person name="Yoshida S."/>
            <person name="Hiraga K."/>
            <person name="Takehana T."/>
            <person name="Taniguchi I."/>
            <person name="Yamaji H."/>
            <person name="Maeda Y."/>
            <person name="Toyohara K."/>
            <person name="Miyamoto K."/>
            <person name="Kimura Y."/>
            <person name="Oda K."/>
        </authorList>
    </citation>
    <scope>NUCLEOTIDE SEQUENCE [LARGE SCALE GENOMIC DNA]</scope>
    <source>
        <strain evidence="5">NBRC 110686 / TISTR 2288 / 201-F6</strain>
    </source>
</reference>
<dbReference type="Pfam" id="PF01464">
    <property type="entry name" value="SLT"/>
    <property type="match status" value="1"/>
</dbReference>
<dbReference type="RefSeq" id="WP_082367966.1">
    <property type="nucleotide sequence ID" value="NZ_BBYR01000008.1"/>
</dbReference>
<dbReference type="Proteomes" id="UP000037660">
    <property type="component" value="Unassembled WGS sequence"/>
</dbReference>
<evidence type="ECO:0000259" key="3">
    <source>
        <dbReference type="PROSITE" id="PS51782"/>
    </source>
</evidence>
<evidence type="ECO:0000256" key="1">
    <source>
        <dbReference type="ARBA" id="ARBA00007734"/>
    </source>
</evidence>
<feature type="region of interest" description="Disordered" evidence="2">
    <location>
        <begin position="72"/>
        <end position="95"/>
    </location>
</feature>
<protein>
    <submittedName>
        <fullName evidence="4">Membrane-bound lytic murein transglycosylase D</fullName>
        <ecNumber evidence="4">3.2.1.-</ecNumber>
    </submittedName>
</protein>
<comment type="caution">
    <text evidence="4">The sequence shown here is derived from an EMBL/GenBank/DDBJ whole genome shotgun (WGS) entry which is preliminary data.</text>
</comment>
<dbReference type="STRING" id="1547922.ISF6_5095"/>
<dbReference type="OrthoDB" id="9815002at2"/>
<feature type="compositionally biased region" description="Pro residues" evidence="2">
    <location>
        <begin position="72"/>
        <end position="88"/>
    </location>
</feature>
<dbReference type="InterPro" id="IPR000189">
    <property type="entry name" value="Transglyc_AS"/>
</dbReference>
<keyword evidence="4" id="KW-0326">Glycosidase</keyword>
<dbReference type="SMART" id="SM00257">
    <property type="entry name" value="LysM"/>
    <property type="match status" value="1"/>
</dbReference>
<dbReference type="GO" id="GO:0016020">
    <property type="term" value="C:membrane"/>
    <property type="evidence" value="ECO:0007669"/>
    <property type="project" value="InterPro"/>
</dbReference>
<dbReference type="SUPFAM" id="SSF54106">
    <property type="entry name" value="LysM domain"/>
    <property type="match status" value="1"/>
</dbReference>
<dbReference type="GO" id="GO:0016798">
    <property type="term" value="F:hydrolase activity, acting on glycosyl bonds"/>
    <property type="evidence" value="ECO:0007669"/>
    <property type="project" value="UniProtKB-KW"/>
</dbReference>
<organism evidence="4 5">
    <name type="scientific">Piscinibacter sakaiensis</name>
    <name type="common">Ideonella sakaiensis</name>
    <dbReference type="NCBI Taxonomy" id="1547922"/>
    <lineage>
        <taxon>Bacteria</taxon>
        <taxon>Pseudomonadati</taxon>
        <taxon>Pseudomonadota</taxon>
        <taxon>Betaproteobacteria</taxon>
        <taxon>Burkholderiales</taxon>
        <taxon>Sphaerotilaceae</taxon>
        <taxon>Piscinibacter</taxon>
    </lineage>
</organism>
<evidence type="ECO:0000313" key="5">
    <source>
        <dbReference type="Proteomes" id="UP000037660"/>
    </source>
</evidence>
<dbReference type="EC" id="3.2.1.-" evidence="4"/>
<accession>A0A0K8NW63</accession>
<evidence type="ECO:0000313" key="4">
    <source>
        <dbReference type="EMBL" id="GAP34626.1"/>
    </source>
</evidence>
<name>A0A0K8NW63_PISS1</name>
<gene>
    <name evidence="4" type="ORF">ISF6_5095</name>
</gene>
<dbReference type="Gene3D" id="1.10.530.10">
    <property type="match status" value="1"/>
</dbReference>
<reference evidence="5" key="1">
    <citation type="submission" date="2015-07" db="EMBL/GenBank/DDBJ databases">
        <title>Discovery of a poly(ethylene terephthalate assimilation.</title>
        <authorList>
            <person name="Yoshida S."/>
            <person name="Hiraga K."/>
            <person name="Takehana T."/>
            <person name="Taniguchi I."/>
            <person name="Yamaji H."/>
            <person name="Maeda Y."/>
            <person name="Toyohara K."/>
            <person name="Miyamoto K."/>
            <person name="Kimura Y."/>
            <person name="Oda K."/>
        </authorList>
    </citation>
    <scope>NUCLEOTIDE SEQUENCE [LARGE SCALE GENOMIC DNA]</scope>
    <source>
        <strain evidence="5">NBRC 110686 / TISTR 2288 / 201-F6</strain>
    </source>
</reference>
<dbReference type="InterPro" id="IPR018392">
    <property type="entry name" value="LysM"/>
</dbReference>
<feature type="region of interest" description="Disordered" evidence="2">
    <location>
        <begin position="519"/>
        <end position="572"/>
    </location>
</feature>
<dbReference type="InterPro" id="IPR023346">
    <property type="entry name" value="Lysozyme-like_dom_sf"/>
</dbReference>
<sequence>MTLHPLARPFHTGAWARRCAVPLALPLALVLGGCAVAPSARPPATETAAPKLAPPAAATAPAAAAAVAAPVPAAPEAPAEPPAPPPVATDPLRPDVRIDAEDRAARTDLWERMRSGFAMPELETELVRDSERWYATRPDYVQRMTERGSRYLFHILEEVERRKMPTELALLPFIESAFNPQAMSSAKASGMWQFIPSTGRFFDLKQNVFRDDRRDVLASTRAALDYLQKLHGMFGDWHLALAAYNWGEGSVQRAIARNEKAGLPTDYLSLRMPNETQQYVPKLQAVKNIVRSPQRYGLALPPLENHPYFLSVGIERDIDVALAARFAGMGVEEFKTLNPQMNKPVILAAGTPQVLLPYDNANEFVRRHAAHRGPYATWTAWTAPKTMRTREVAALHGMNEVALRELNRIPPRMLVKAGSTLLVPRGVARTADVSEHVADHATMALAPDLPPMRRIALRAGKRGETVAGIARRYKVSATQVAQWNKTSPQAKFRAGQTIVVFVPQKSGSRVAAAAREAGAKRGGKGAATARVAGRSGKSAKSATRVAGKPAKAKTRVAQQPSRSANSVRAVRY</sequence>
<dbReference type="CDD" id="cd16894">
    <property type="entry name" value="MltD-like"/>
    <property type="match status" value="1"/>
</dbReference>
<feature type="domain" description="LysM" evidence="3">
    <location>
        <begin position="456"/>
        <end position="500"/>
    </location>
</feature>
<proteinExistence type="inferred from homology"/>
<dbReference type="CDD" id="cd00118">
    <property type="entry name" value="LysM"/>
    <property type="match status" value="1"/>
</dbReference>
<dbReference type="PROSITE" id="PS51782">
    <property type="entry name" value="LYSM"/>
    <property type="match status" value="1"/>
</dbReference>
<dbReference type="GO" id="GO:0000270">
    <property type="term" value="P:peptidoglycan metabolic process"/>
    <property type="evidence" value="ECO:0007669"/>
    <property type="project" value="InterPro"/>
</dbReference>
<dbReference type="PANTHER" id="PTHR37423:SF2">
    <property type="entry name" value="MEMBRANE-BOUND LYTIC MUREIN TRANSGLYCOSYLASE C"/>
    <property type="match status" value="1"/>
</dbReference>
<evidence type="ECO:0000256" key="2">
    <source>
        <dbReference type="SAM" id="MobiDB-lite"/>
    </source>
</evidence>